<sequence length="99" mass="11419">MEKKLTPTLNLIKINDEIDGPPPLPKSPEFQPKILIKQKKSIESLDKIDPININNKKEEELIMKTTEKQSSTSLFSPDNETSSEEDIPYFHLKLTIRKE</sequence>
<comment type="caution">
    <text evidence="2">The sequence shown here is derived from an EMBL/GenBank/DDBJ whole genome shotgun (WGS) entry which is preliminary data.</text>
</comment>
<feature type="compositionally biased region" description="Polar residues" evidence="1">
    <location>
        <begin position="68"/>
        <end position="80"/>
    </location>
</feature>
<evidence type="ECO:0000313" key="2">
    <source>
        <dbReference type="EMBL" id="KAH9422392.1"/>
    </source>
</evidence>
<reference evidence="2 3" key="1">
    <citation type="journal article" date="2018" name="J. Allergy Clin. Immunol.">
        <title>High-quality assembly of Dermatophagoides pteronyssinus genome and transcriptome reveals a wide range of novel allergens.</title>
        <authorList>
            <person name="Liu X.Y."/>
            <person name="Yang K.Y."/>
            <person name="Wang M.Q."/>
            <person name="Kwok J.S."/>
            <person name="Zeng X."/>
            <person name="Yang Z."/>
            <person name="Xiao X.J."/>
            <person name="Lau C.P."/>
            <person name="Li Y."/>
            <person name="Huang Z.M."/>
            <person name="Ba J.G."/>
            <person name="Yim A.K."/>
            <person name="Ouyang C.Y."/>
            <person name="Ngai S.M."/>
            <person name="Chan T.F."/>
            <person name="Leung E.L."/>
            <person name="Liu L."/>
            <person name="Liu Z.G."/>
            <person name="Tsui S.K."/>
        </authorList>
    </citation>
    <scope>NUCLEOTIDE SEQUENCE [LARGE SCALE GENOMIC DNA]</scope>
    <source>
        <strain evidence="2">Derp</strain>
    </source>
</reference>
<reference evidence="2 3" key="2">
    <citation type="journal article" date="2022" name="Mol. Biol. Evol.">
        <title>Comparative Genomics Reveals Insights into the Divergent Evolution of Astigmatic Mites and Household Pest Adaptations.</title>
        <authorList>
            <person name="Xiong Q."/>
            <person name="Wan A.T."/>
            <person name="Liu X."/>
            <person name="Fung C.S."/>
            <person name="Xiao X."/>
            <person name="Malainual N."/>
            <person name="Hou J."/>
            <person name="Wang L."/>
            <person name="Wang M."/>
            <person name="Yang K.Y."/>
            <person name="Cui Y."/>
            <person name="Leung E.L."/>
            <person name="Nong W."/>
            <person name="Shin S.K."/>
            <person name="Au S.W."/>
            <person name="Jeong K.Y."/>
            <person name="Chew F.T."/>
            <person name="Hui J.H."/>
            <person name="Leung T.F."/>
            <person name="Tungtrongchitr A."/>
            <person name="Zhong N."/>
            <person name="Liu Z."/>
            <person name="Tsui S.K."/>
        </authorList>
    </citation>
    <scope>NUCLEOTIDE SEQUENCE [LARGE SCALE GENOMIC DNA]</scope>
    <source>
        <strain evidence="2">Derp</strain>
    </source>
</reference>
<proteinExistence type="predicted"/>
<evidence type="ECO:0000313" key="3">
    <source>
        <dbReference type="Proteomes" id="UP000887458"/>
    </source>
</evidence>
<organism evidence="2 3">
    <name type="scientific">Dermatophagoides pteronyssinus</name>
    <name type="common">European house dust mite</name>
    <dbReference type="NCBI Taxonomy" id="6956"/>
    <lineage>
        <taxon>Eukaryota</taxon>
        <taxon>Metazoa</taxon>
        <taxon>Ecdysozoa</taxon>
        <taxon>Arthropoda</taxon>
        <taxon>Chelicerata</taxon>
        <taxon>Arachnida</taxon>
        <taxon>Acari</taxon>
        <taxon>Acariformes</taxon>
        <taxon>Sarcoptiformes</taxon>
        <taxon>Astigmata</taxon>
        <taxon>Psoroptidia</taxon>
        <taxon>Analgoidea</taxon>
        <taxon>Pyroglyphidae</taxon>
        <taxon>Dermatophagoidinae</taxon>
        <taxon>Dermatophagoides</taxon>
    </lineage>
</organism>
<keyword evidence="3" id="KW-1185">Reference proteome</keyword>
<protein>
    <submittedName>
        <fullName evidence="2">Uncharacterized protein</fullName>
    </submittedName>
</protein>
<feature type="region of interest" description="Disordered" evidence="1">
    <location>
        <begin position="66"/>
        <end position="86"/>
    </location>
</feature>
<gene>
    <name evidence="2" type="ORF">DERP_003068</name>
</gene>
<name>A0ABQ8JIF0_DERPT</name>
<dbReference type="Proteomes" id="UP000887458">
    <property type="component" value="Unassembled WGS sequence"/>
</dbReference>
<dbReference type="EMBL" id="NJHN03000036">
    <property type="protein sequence ID" value="KAH9422392.1"/>
    <property type="molecule type" value="Genomic_DNA"/>
</dbReference>
<evidence type="ECO:0000256" key="1">
    <source>
        <dbReference type="SAM" id="MobiDB-lite"/>
    </source>
</evidence>
<accession>A0ABQ8JIF0</accession>